<feature type="compositionally biased region" description="Basic and acidic residues" evidence="1">
    <location>
        <begin position="910"/>
        <end position="920"/>
    </location>
</feature>
<proteinExistence type="predicted"/>
<dbReference type="AlphaFoldDB" id="A0AAV4BB42"/>
<dbReference type="InterPro" id="IPR043225">
    <property type="entry name" value="BACK_BTBD8"/>
</dbReference>
<dbReference type="Pfam" id="PF00651">
    <property type="entry name" value="BTB"/>
    <property type="match status" value="1"/>
</dbReference>
<feature type="compositionally biased region" description="Polar residues" evidence="1">
    <location>
        <begin position="921"/>
        <end position="937"/>
    </location>
</feature>
<dbReference type="PANTHER" id="PTHR22427:SF7">
    <property type="entry name" value="GH15728P"/>
    <property type="match status" value="1"/>
</dbReference>
<feature type="compositionally biased region" description="Basic and acidic residues" evidence="1">
    <location>
        <begin position="231"/>
        <end position="252"/>
    </location>
</feature>
<name>A0AAV4BB42_9GAST</name>
<gene>
    <name evidence="3" type="ORF">PoB_004326500</name>
</gene>
<dbReference type="Pfam" id="PF26017">
    <property type="entry name" value="BACK_BTBD8"/>
    <property type="match status" value="1"/>
</dbReference>
<organism evidence="3 4">
    <name type="scientific">Plakobranchus ocellatus</name>
    <dbReference type="NCBI Taxonomy" id="259542"/>
    <lineage>
        <taxon>Eukaryota</taxon>
        <taxon>Metazoa</taxon>
        <taxon>Spiralia</taxon>
        <taxon>Lophotrochozoa</taxon>
        <taxon>Mollusca</taxon>
        <taxon>Gastropoda</taxon>
        <taxon>Heterobranchia</taxon>
        <taxon>Euthyneura</taxon>
        <taxon>Panpulmonata</taxon>
        <taxon>Sacoglossa</taxon>
        <taxon>Placobranchoidea</taxon>
        <taxon>Plakobranchidae</taxon>
        <taxon>Plakobranchus</taxon>
    </lineage>
</organism>
<feature type="compositionally biased region" description="Polar residues" evidence="1">
    <location>
        <begin position="1044"/>
        <end position="1071"/>
    </location>
</feature>
<comment type="caution">
    <text evidence="3">The sequence shown here is derived from an EMBL/GenBank/DDBJ whole genome shotgun (WGS) entry which is preliminary data.</text>
</comment>
<dbReference type="SMART" id="SM00225">
    <property type="entry name" value="BTB"/>
    <property type="match status" value="1"/>
</dbReference>
<evidence type="ECO:0000259" key="2">
    <source>
        <dbReference type="PROSITE" id="PS50097"/>
    </source>
</evidence>
<dbReference type="CDD" id="cd18286">
    <property type="entry name" value="BTB2_POZ_BTBD8"/>
    <property type="match status" value="1"/>
</dbReference>
<feature type="compositionally biased region" description="Basic and acidic residues" evidence="1">
    <location>
        <begin position="1092"/>
        <end position="1102"/>
    </location>
</feature>
<dbReference type="EMBL" id="BLXT01004716">
    <property type="protein sequence ID" value="GFO16760.1"/>
    <property type="molecule type" value="Genomic_DNA"/>
</dbReference>
<protein>
    <submittedName>
        <fullName evidence="3">BTB/POZ domain-containing protein 8</fullName>
    </submittedName>
</protein>
<evidence type="ECO:0000256" key="1">
    <source>
        <dbReference type="SAM" id="MobiDB-lite"/>
    </source>
</evidence>
<evidence type="ECO:0000313" key="4">
    <source>
        <dbReference type="Proteomes" id="UP000735302"/>
    </source>
</evidence>
<feature type="region of interest" description="Disordered" evidence="1">
    <location>
        <begin position="1017"/>
        <end position="1106"/>
    </location>
</feature>
<feature type="compositionally biased region" description="Polar residues" evidence="1">
    <location>
        <begin position="1017"/>
        <end position="1036"/>
    </location>
</feature>
<feature type="compositionally biased region" description="Low complexity" evidence="1">
    <location>
        <begin position="875"/>
        <end position="891"/>
    </location>
</feature>
<dbReference type="Proteomes" id="UP000735302">
    <property type="component" value="Unassembled WGS sequence"/>
</dbReference>
<dbReference type="InterPro" id="IPR011333">
    <property type="entry name" value="SKP1/BTB/POZ_sf"/>
</dbReference>
<feature type="domain" description="BTB" evidence="2">
    <location>
        <begin position="444"/>
        <end position="511"/>
    </location>
</feature>
<feature type="compositionally biased region" description="Polar residues" evidence="1">
    <location>
        <begin position="819"/>
        <end position="852"/>
    </location>
</feature>
<sequence length="1161" mass="128318">MAKPKVKGNRKEMSQAFYDKSEQELNTLRASVAGTLKNDILRLLEEELHTDLLFTNGVDSVKAHKSILWCRARHLWRNEWLTRPDDQDLDCDTIHLHGVNAAQLQSFVRQLYTVSDAVLLLEEFLPFLPSPASSQKSTDKGTIVDTSFDSSSLTRDQTDISCLCPEENTASHVAGDYSHSYQNLNCQIELAKAAETQKTTELSDVEGKPSENKSLVFCVSKPAEQNALTLKTEDSHGGNKICAEHEPEESHKTNPSNLKSNDLTRCIDDQSDVVDCPVKVSCRKGGGFNGEMCNKDKQNNDLVKVGKHCSEHKDGSIPKTERDYCEHVQYFVRPRDKENKEMLQNGTLTNSELNSVKQNESHVFESNNVQSLNLEAEENFTSHSHCFDCDDTSEMHSDGKETFNSNSPHPNVKIESFSSVKIPHETCSPIGSDLLILYFNQYNSDCCLVVKGKKFPAHKCVLSARSEYFEAMLGGQWSESLLTEITLEGVSATAVQHLLLFLYGGLVTLPIDDASMDLLDLFLVADMYGVSSLNKVLSFYLRRDLCHFFHKPCQICILTAGDALSLCHNFNLEELEQRCLKWIGKNFSKIWPSKTFAGLPEKLHQICLKWITNEFTPGNVLDIIVECNRLTVSLPRVKWTEGILCLLTQLMDSAIEFTSTNFVQVIQTPGFLRWARVATWKAGALEEIFITVIDSLPIAAACNAFQALLKLQASCAVEPDEAGPDENSYPNEEVTELLKTLVQRCERFLRTHIHQIMRSSQWSELPKPVQTRIMETSAYLSLSDLPEPKPRIGARKHVNTKPLMQARPRPEVRGVRARGTSQAESTGGTSSNVASRAAGNTAQRSVNSQNNAPAGRRQPGGKQLQDPNANRIPDAHMANTRAAARANVQARPSTSSQKAVKSKVCPSRDTQVRTKSETKNFAENNCPENQGNTSGESSHPDNQEETPGESSNIPNASDENSQKQYCEDALSGEAESSELESKVGSTFETATESSLLLEDSVIQADMQGANVGTSSGFMQKKNLSGTQLNTGTCSNHTTRRSLSHESSPGQPSSRLPVASGSSLSRSPRQRWSSGSGDSSGSLHELSGSLVSAERDHELDRASTEISRSLSLPARQVLEEERSEVIVTRDAQESSFSGEIRPEVKVVKMSRPLSIGFVIPPN</sequence>
<feature type="compositionally biased region" description="Polar residues" evidence="1">
    <location>
        <begin position="948"/>
        <end position="964"/>
    </location>
</feature>
<feature type="region of interest" description="Disordered" evidence="1">
    <location>
        <begin position="231"/>
        <end position="260"/>
    </location>
</feature>
<dbReference type="PANTHER" id="PTHR22427">
    <property type="entry name" value="GH15728P"/>
    <property type="match status" value="1"/>
</dbReference>
<evidence type="ECO:0000313" key="3">
    <source>
        <dbReference type="EMBL" id="GFO16760.1"/>
    </source>
</evidence>
<dbReference type="Gene3D" id="3.30.710.10">
    <property type="entry name" value="Potassium Channel Kv1.1, Chain A"/>
    <property type="match status" value="1"/>
</dbReference>
<dbReference type="InterPro" id="IPR000210">
    <property type="entry name" value="BTB/POZ_dom"/>
</dbReference>
<reference evidence="3 4" key="1">
    <citation type="journal article" date="2021" name="Elife">
        <title>Chloroplast acquisition without the gene transfer in kleptoplastic sea slugs, Plakobranchus ocellatus.</title>
        <authorList>
            <person name="Maeda T."/>
            <person name="Takahashi S."/>
            <person name="Yoshida T."/>
            <person name="Shimamura S."/>
            <person name="Takaki Y."/>
            <person name="Nagai Y."/>
            <person name="Toyoda A."/>
            <person name="Suzuki Y."/>
            <person name="Arimoto A."/>
            <person name="Ishii H."/>
            <person name="Satoh N."/>
            <person name="Nishiyama T."/>
            <person name="Hasebe M."/>
            <person name="Maruyama T."/>
            <person name="Minagawa J."/>
            <person name="Obokata J."/>
            <person name="Shigenobu S."/>
        </authorList>
    </citation>
    <scope>NUCLEOTIDE SEQUENCE [LARGE SCALE GENOMIC DNA]</scope>
</reference>
<keyword evidence="4" id="KW-1185">Reference proteome</keyword>
<accession>A0AAV4BB42</accession>
<dbReference type="PROSITE" id="PS50097">
    <property type="entry name" value="BTB"/>
    <property type="match status" value="1"/>
</dbReference>
<feature type="compositionally biased region" description="Low complexity" evidence="1">
    <location>
        <begin position="1072"/>
        <end position="1091"/>
    </location>
</feature>
<dbReference type="SUPFAM" id="SSF54695">
    <property type="entry name" value="POZ domain"/>
    <property type="match status" value="1"/>
</dbReference>
<dbReference type="CDD" id="cd18490">
    <property type="entry name" value="BACK_BTBD8"/>
    <property type="match status" value="1"/>
</dbReference>
<feature type="region of interest" description="Disordered" evidence="1">
    <location>
        <begin position="783"/>
        <end position="986"/>
    </location>
</feature>